<dbReference type="Proteomes" id="UP001241603">
    <property type="component" value="Unassembled WGS sequence"/>
</dbReference>
<dbReference type="InterPro" id="IPR033718">
    <property type="entry name" value="DAGK_prok"/>
</dbReference>
<evidence type="ECO:0000256" key="11">
    <source>
        <dbReference type="ARBA" id="ARBA00022723"/>
    </source>
</evidence>
<keyword evidence="14 21" id="KW-0067">ATP-binding</keyword>
<keyword evidence="8 21" id="KW-0997">Cell inner membrane</keyword>
<gene>
    <name evidence="22" type="ORF">QO014_000151</name>
</gene>
<keyword evidence="13 21" id="KW-0418">Kinase</keyword>
<keyword evidence="20 21" id="KW-1208">Phospholipid metabolism</keyword>
<evidence type="ECO:0000256" key="2">
    <source>
        <dbReference type="ARBA" id="ARBA00004429"/>
    </source>
</evidence>
<comment type="subcellular location">
    <subcellularLocation>
        <location evidence="2 21">Cell inner membrane</location>
        <topology evidence="2 21">Multi-pass membrane protein</topology>
    </subcellularLocation>
</comment>
<comment type="catalytic activity">
    <reaction evidence="21">
        <text>a 1,2-diacyl-sn-glycerol + ATP = a 1,2-diacyl-sn-glycero-3-phosphate + ADP + H(+)</text>
        <dbReference type="Rhea" id="RHEA:10272"/>
        <dbReference type="ChEBI" id="CHEBI:15378"/>
        <dbReference type="ChEBI" id="CHEBI:17815"/>
        <dbReference type="ChEBI" id="CHEBI:30616"/>
        <dbReference type="ChEBI" id="CHEBI:58608"/>
        <dbReference type="ChEBI" id="CHEBI:456216"/>
        <dbReference type="EC" id="2.7.1.107"/>
    </reaction>
</comment>
<evidence type="ECO:0000256" key="7">
    <source>
        <dbReference type="ARBA" id="ARBA00022516"/>
    </source>
</evidence>
<evidence type="ECO:0000256" key="3">
    <source>
        <dbReference type="ARBA" id="ARBA00005967"/>
    </source>
</evidence>
<comment type="cofactor">
    <cofactor evidence="1">
        <name>Mg(2+)</name>
        <dbReference type="ChEBI" id="CHEBI:18420"/>
    </cofactor>
</comment>
<keyword evidence="11" id="KW-0479">Metal-binding</keyword>
<comment type="caution">
    <text evidence="21">Lacks conserved residue(s) required for the propagation of feature annotation.</text>
</comment>
<evidence type="ECO:0000256" key="10">
    <source>
        <dbReference type="ARBA" id="ARBA00022692"/>
    </source>
</evidence>
<evidence type="ECO:0000313" key="22">
    <source>
        <dbReference type="EMBL" id="MDQ0435781.1"/>
    </source>
</evidence>
<dbReference type="EMBL" id="JAUSVO010000001">
    <property type="protein sequence ID" value="MDQ0435781.1"/>
    <property type="molecule type" value="Genomic_DNA"/>
</dbReference>
<evidence type="ECO:0000256" key="16">
    <source>
        <dbReference type="ARBA" id="ARBA00022989"/>
    </source>
</evidence>
<dbReference type="EC" id="2.7.1.107" evidence="4 21"/>
<evidence type="ECO:0000256" key="15">
    <source>
        <dbReference type="ARBA" id="ARBA00022842"/>
    </source>
</evidence>
<protein>
    <recommendedName>
        <fullName evidence="5 21">Diacylglycerol kinase</fullName>
        <ecNumber evidence="4 21">2.7.1.107</ecNumber>
    </recommendedName>
</protein>
<keyword evidence="16 21" id="KW-1133">Transmembrane helix</keyword>
<keyword evidence="7" id="KW-0444">Lipid biosynthesis</keyword>
<evidence type="ECO:0000256" key="21">
    <source>
        <dbReference type="RuleBase" id="RU363065"/>
    </source>
</evidence>
<evidence type="ECO:0000313" key="23">
    <source>
        <dbReference type="Proteomes" id="UP001241603"/>
    </source>
</evidence>
<evidence type="ECO:0000256" key="14">
    <source>
        <dbReference type="ARBA" id="ARBA00022840"/>
    </source>
</evidence>
<keyword evidence="19" id="KW-0594">Phospholipid biosynthesis</keyword>
<sequence length="122" mass="13081">MRHWIEHLRASLGWSISGVIILFRGEVSARMEFAAAIVCLLWLTAIGRSLAEIAVFVICAGAVLALESLNSAIELIVDDVSPQRSEFARRTKDLGSAAVFFMLTATGLYVLALSIGAFVAGV</sequence>
<organism evidence="22 23">
    <name type="scientific">Kaistia dalseonensis</name>
    <dbReference type="NCBI Taxonomy" id="410840"/>
    <lineage>
        <taxon>Bacteria</taxon>
        <taxon>Pseudomonadati</taxon>
        <taxon>Pseudomonadota</taxon>
        <taxon>Alphaproteobacteria</taxon>
        <taxon>Hyphomicrobiales</taxon>
        <taxon>Kaistiaceae</taxon>
        <taxon>Kaistia</taxon>
    </lineage>
</organism>
<dbReference type="CDD" id="cd14264">
    <property type="entry name" value="DAGK_IM"/>
    <property type="match status" value="1"/>
</dbReference>
<evidence type="ECO:0000256" key="12">
    <source>
        <dbReference type="ARBA" id="ARBA00022741"/>
    </source>
</evidence>
<keyword evidence="9 21" id="KW-0808">Transferase</keyword>
<dbReference type="PROSITE" id="PS01069">
    <property type="entry name" value="DAGK_PROKAR"/>
    <property type="match status" value="1"/>
</dbReference>
<keyword evidence="18 21" id="KW-0472">Membrane</keyword>
<evidence type="ECO:0000256" key="9">
    <source>
        <dbReference type="ARBA" id="ARBA00022679"/>
    </source>
</evidence>
<evidence type="ECO:0000256" key="1">
    <source>
        <dbReference type="ARBA" id="ARBA00001946"/>
    </source>
</evidence>
<keyword evidence="6" id="KW-1003">Cell membrane</keyword>
<dbReference type="PANTHER" id="PTHR34299:SF1">
    <property type="entry name" value="DIACYLGLYCEROL KINASE"/>
    <property type="match status" value="1"/>
</dbReference>
<accession>A0ABU0H0E6</accession>
<comment type="similarity">
    <text evidence="3 21">Belongs to the bacterial diacylglycerol kinase family.</text>
</comment>
<evidence type="ECO:0000256" key="18">
    <source>
        <dbReference type="ARBA" id="ARBA00023136"/>
    </source>
</evidence>
<dbReference type="InterPro" id="IPR000829">
    <property type="entry name" value="DAGK"/>
</dbReference>
<comment type="caution">
    <text evidence="22">The sequence shown here is derived from an EMBL/GenBank/DDBJ whole genome shotgun (WGS) entry which is preliminary data.</text>
</comment>
<keyword evidence="17 21" id="KW-0443">Lipid metabolism</keyword>
<dbReference type="RefSeq" id="WP_266346743.1">
    <property type="nucleotide sequence ID" value="NZ_JAPKNG010000001.1"/>
</dbReference>
<evidence type="ECO:0000256" key="6">
    <source>
        <dbReference type="ARBA" id="ARBA00022475"/>
    </source>
</evidence>
<dbReference type="InterPro" id="IPR036945">
    <property type="entry name" value="DAGK_sf"/>
</dbReference>
<comment type="function">
    <text evidence="21">Catalyzes the ATP-dependent phosphorylation of sn-l,2-diacylglycerol (DAG) to phosphatidic acid. Involved in the recycling of diacylglycerol produced as a by-product during membrane-derived oligosaccharide (MDO) biosynthesis.</text>
</comment>
<dbReference type="GO" id="GO:0004143">
    <property type="term" value="F:ATP-dependent diacylglycerol kinase activity"/>
    <property type="evidence" value="ECO:0007669"/>
    <property type="project" value="UniProtKB-EC"/>
</dbReference>
<name>A0ABU0H0E6_9HYPH</name>
<evidence type="ECO:0000256" key="5">
    <source>
        <dbReference type="ARBA" id="ARBA00017575"/>
    </source>
</evidence>
<dbReference type="PANTHER" id="PTHR34299">
    <property type="entry name" value="DIACYLGLYCEROL KINASE"/>
    <property type="match status" value="1"/>
</dbReference>
<keyword evidence="15" id="KW-0460">Magnesium</keyword>
<feature type="transmembrane region" description="Helical" evidence="21">
    <location>
        <begin position="98"/>
        <end position="120"/>
    </location>
</feature>
<proteinExistence type="inferred from homology"/>
<evidence type="ECO:0000256" key="4">
    <source>
        <dbReference type="ARBA" id="ARBA00012133"/>
    </source>
</evidence>
<evidence type="ECO:0000256" key="13">
    <source>
        <dbReference type="ARBA" id="ARBA00022777"/>
    </source>
</evidence>
<evidence type="ECO:0000256" key="19">
    <source>
        <dbReference type="ARBA" id="ARBA00023209"/>
    </source>
</evidence>
<evidence type="ECO:0000256" key="20">
    <source>
        <dbReference type="ARBA" id="ARBA00023264"/>
    </source>
</evidence>
<keyword evidence="23" id="KW-1185">Reference proteome</keyword>
<dbReference type="Gene3D" id="1.10.287.3610">
    <property type="match status" value="1"/>
</dbReference>
<dbReference type="Pfam" id="PF01219">
    <property type="entry name" value="DAGK_prokar"/>
    <property type="match status" value="1"/>
</dbReference>
<keyword evidence="12 21" id="KW-0547">Nucleotide-binding</keyword>
<keyword evidence="10 21" id="KW-0812">Transmembrane</keyword>
<evidence type="ECO:0000256" key="17">
    <source>
        <dbReference type="ARBA" id="ARBA00023098"/>
    </source>
</evidence>
<evidence type="ECO:0000256" key="8">
    <source>
        <dbReference type="ARBA" id="ARBA00022519"/>
    </source>
</evidence>
<reference evidence="22 23" key="1">
    <citation type="submission" date="2023-07" db="EMBL/GenBank/DDBJ databases">
        <title>Genomic Encyclopedia of Type Strains, Phase IV (KMG-IV): sequencing the most valuable type-strain genomes for metagenomic binning, comparative biology and taxonomic classification.</title>
        <authorList>
            <person name="Goeker M."/>
        </authorList>
    </citation>
    <scope>NUCLEOTIDE SEQUENCE [LARGE SCALE GENOMIC DNA]</scope>
    <source>
        <strain evidence="22 23">B6-8</strain>
    </source>
</reference>